<feature type="transmembrane region" description="Helical" evidence="6">
    <location>
        <begin position="397"/>
        <end position="414"/>
    </location>
</feature>
<feature type="transmembrane region" description="Helical" evidence="6">
    <location>
        <begin position="364"/>
        <end position="385"/>
    </location>
</feature>
<feature type="transmembrane region" description="Helical" evidence="6">
    <location>
        <begin position="84"/>
        <end position="107"/>
    </location>
</feature>
<accession>A0A6J7G3B0</accession>
<sequence length="483" mass="50791">MTFLKVTRNLWWGLPVLIVLLWTAGVLVAPDIPGLPTAPEVTWIVLPIARFVRDIAAAIVVGGIVVGGLLGIRPIGRVLRWTSVWALIWLAALAVQIVFTLSDLAAADPMAMINGPALWSFLTQIQVGQVFLAQCIGALLIAATAWAVINRATAWIVTLIAIAAAAAPGLSGHGGLTGGHESASISLAIHLASVSAWVGGLVIVVALLRLEPQRAAYLLPRFSTLALICVIVVAESGLLNASMRISSFSSFVSSTYGALLVAKAVLLGCLVLLGWQQRTRLIPAIRAGEAVSGSILARLASWEFLAMGVAVAVSITMARIGPAPETVQTHLVTPLMLVLVALAIPIVIRVALPREPRMPRWATQYPEISAVLLLIVGTEFAGVGLPQSLLGQNLGSLLGASVLLLCGWLFIGCLRGGRATPALVITMIGWPVMAVGVAIFEAQQLTAPALAPIIWATLLAEALLTMVLLRMRRATPVLVEVLT</sequence>
<gene>
    <name evidence="8" type="ORF">UFOPK3610_00130</name>
</gene>
<feature type="transmembrane region" description="Helical" evidence="6">
    <location>
        <begin position="332"/>
        <end position="352"/>
    </location>
</feature>
<evidence type="ECO:0000256" key="2">
    <source>
        <dbReference type="ARBA" id="ARBA00022475"/>
    </source>
</evidence>
<dbReference type="GO" id="GO:0006825">
    <property type="term" value="P:copper ion transport"/>
    <property type="evidence" value="ECO:0007669"/>
    <property type="project" value="InterPro"/>
</dbReference>
<comment type="subcellular location">
    <subcellularLocation>
        <location evidence="1">Cell membrane</location>
        <topology evidence="1">Multi-pass membrane protein</topology>
    </subcellularLocation>
</comment>
<name>A0A6J7G3B0_9ZZZZ</name>
<keyword evidence="3 6" id="KW-0812">Transmembrane</keyword>
<dbReference type="PANTHER" id="PTHR34820">
    <property type="entry name" value="INNER MEMBRANE PROTEIN YEBZ"/>
    <property type="match status" value="1"/>
</dbReference>
<feature type="transmembrane region" description="Helical" evidence="6">
    <location>
        <begin position="295"/>
        <end position="320"/>
    </location>
</feature>
<protein>
    <submittedName>
        <fullName evidence="8">Unannotated protein</fullName>
    </submittedName>
</protein>
<feature type="transmembrane region" description="Helical" evidence="6">
    <location>
        <begin position="255"/>
        <end position="275"/>
    </location>
</feature>
<feature type="transmembrane region" description="Helical" evidence="6">
    <location>
        <begin position="421"/>
        <end position="440"/>
    </location>
</feature>
<feature type="transmembrane region" description="Helical" evidence="6">
    <location>
        <begin position="12"/>
        <end position="35"/>
    </location>
</feature>
<feature type="domain" description="Copper resistance protein D" evidence="7">
    <location>
        <begin position="218"/>
        <end position="315"/>
    </location>
</feature>
<organism evidence="8">
    <name type="scientific">freshwater metagenome</name>
    <dbReference type="NCBI Taxonomy" id="449393"/>
    <lineage>
        <taxon>unclassified sequences</taxon>
        <taxon>metagenomes</taxon>
        <taxon>ecological metagenomes</taxon>
    </lineage>
</organism>
<evidence type="ECO:0000256" key="6">
    <source>
        <dbReference type="SAM" id="Phobius"/>
    </source>
</evidence>
<dbReference type="InterPro" id="IPR032694">
    <property type="entry name" value="CopC/D"/>
</dbReference>
<dbReference type="EMBL" id="CAFBMR010000002">
    <property type="protein sequence ID" value="CAB4901134.1"/>
    <property type="molecule type" value="Genomic_DNA"/>
</dbReference>
<evidence type="ECO:0000313" key="8">
    <source>
        <dbReference type="EMBL" id="CAB4901134.1"/>
    </source>
</evidence>
<dbReference type="GO" id="GO:0005886">
    <property type="term" value="C:plasma membrane"/>
    <property type="evidence" value="ECO:0007669"/>
    <property type="project" value="UniProtKB-SubCell"/>
</dbReference>
<proteinExistence type="predicted"/>
<evidence type="ECO:0000256" key="1">
    <source>
        <dbReference type="ARBA" id="ARBA00004651"/>
    </source>
</evidence>
<dbReference type="AlphaFoldDB" id="A0A6J7G3B0"/>
<feature type="transmembrane region" description="Helical" evidence="6">
    <location>
        <begin position="127"/>
        <end position="149"/>
    </location>
</feature>
<evidence type="ECO:0000256" key="3">
    <source>
        <dbReference type="ARBA" id="ARBA00022692"/>
    </source>
</evidence>
<evidence type="ECO:0000259" key="7">
    <source>
        <dbReference type="Pfam" id="PF05425"/>
    </source>
</evidence>
<keyword evidence="5 6" id="KW-0472">Membrane</keyword>
<evidence type="ECO:0000256" key="4">
    <source>
        <dbReference type="ARBA" id="ARBA00022989"/>
    </source>
</evidence>
<dbReference type="PANTHER" id="PTHR34820:SF4">
    <property type="entry name" value="INNER MEMBRANE PROTEIN YEBZ"/>
    <property type="match status" value="1"/>
</dbReference>
<keyword evidence="2" id="KW-1003">Cell membrane</keyword>
<feature type="transmembrane region" description="Helical" evidence="6">
    <location>
        <begin position="55"/>
        <end position="72"/>
    </location>
</feature>
<dbReference type="Pfam" id="PF05425">
    <property type="entry name" value="CopD"/>
    <property type="match status" value="1"/>
</dbReference>
<reference evidence="8" key="1">
    <citation type="submission" date="2020-05" db="EMBL/GenBank/DDBJ databases">
        <authorList>
            <person name="Chiriac C."/>
            <person name="Salcher M."/>
            <person name="Ghai R."/>
            <person name="Kavagutti S V."/>
        </authorList>
    </citation>
    <scope>NUCLEOTIDE SEQUENCE</scope>
</reference>
<feature type="transmembrane region" description="Helical" evidence="6">
    <location>
        <begin position="188"/>
        <end position="210"/>
    </location>
</feature>
<feature type="transmembrane region" description="Helical" evidence="6">
    <location>
        <begin position="222"/>
        <end position="243"/>
    </location>
</feature>
<keyword evidence="4 6" id="KW-1133">Transmembrane helix</keyword>
<evidence type="ECO:0000256" key="5">
    <source>
        <dbReference type="ARBA" id="ARBA00023136"/>
    </source>
</evidence>
<feature type="transmembrane region" description="Helical" evidence="6">
    <location>
        <begin position="446"/>
        <end position="469"/>
    </location>
</feature>
<dbReference type="InterPro" id="IPR008457">
    <property type="entry name" value="Cu-R_CopD_dom"/>
</dbReference>
<feature type="transmembrane region" description="Helical" evidence="6">
    <location>
        <begin position="156"/>
        <end position="176"/>
    </location>
</feature>